<feature type="region of interest" description="Disordered" evidence="3">
    <location>
        <begin position="24"/>
        <end position="80"/>
    </location>
</feature>
<dbReference type="Gene3D" id="3.30.70.330">
    <property type="match status" value="1"/>
</dbReference>
<evidence type="ECO:0000256" key="2">
    <source>
        <dbReference type="PROSITE-ProRule" id="PRU00176"/>
    </source>
</evidence>
<feature type="compositionally biased region" description="Low complexity" evidence="3">
    <location>
        <begin position="39"/>
        <end position="68"/>
    </location>
</feature>
<keyword evidence="6" id="KW-1185">Reference proteome</keyword>
<dbReference type="InterPro" id="IPR035979">
    <property type="entry name" value="RBD_domain_sf"/>
</dbReference>
<sequence>MLECVVESVYVRYRERQQLLNQTNATKSNHQQQITEVITTTTSSSSLSTSSSSSTTSSSSSSSSSTSSQNNEPVKLFVGQIPRHLTEEHLRPMFEEFGPIYEFTVLKDKFTGMHKG</sequence>
<organism evidence="5 6">
    <name type="scientific">Rhynocoris fuscipes</name>
    <dbReference type="NCBI Taxonomy" id="488301"/>
    <lineage>
        <taxon>Eukaryota</taxon>
        <taxon>Metazoa</taxon>
        <taxon>Ecdysozoa</taxon>
        <taxon>Arthropoda</taxon>
        <taxon>Hexapoda</taxon>
        <taxon>Insecta</taxon>
        <taxon>Pterygota</taxon>
        <taxon>Neoptera</taxon>
        <taxon>Paraneoptera</taxon>
        <taxon>Hemiptera</taxon>
        <taxon>Heteroptera</taxon>
        <taxon>Panheteroptera</taxon>
        <taxon>Cimicomorpha</taxon>
        <taxon>Reduviidae</taxon>
        <taxon>Harpactorinae</taxon>
        <taxon>Harpactorini</taxon>
        <taxon>Rhynocoris</taxon>
    </lineage>
</organism>
<proteinExistence type="predicted"/>
<evidence type="ECO:0000313" key="6">
    <source>
        <dbReference type="Proteomes" id="UP001461498"/>
    </source>
</evidence>
<dbReference type="SUPFAM" id="SSF54928">
    <property type="entry name" value="RNA-binding domain, RBD"/>
    <property type="match status" value="1"/>
</dbReference>
<comment type="caution">
    <text evidence="5">The sequence shown here is derived from an EMBL/GenBank/DDBJ whole genome shotgun (WGS) entry which is preliminary data.</text>
</comment>
<protein>
    <recommendedName>
        <fullName evidence="4">RRM domain-containing protein</fullName>
    </recommendedName>
</protein>
<evidence type="ECO:0000259" key="4">
    <source>
        <dbReference type="PROSITE" id="PS50102"/>
    </source>
</evidence>
<dbReference type="Proteomes" id="UP001461498">
    <property type="component" value="Unassembled WGS sequence"/>
</dbReference>
<dbReference type="PROSITE" id="PS50102">
    <property type="entry name" value="RRM"/>
    <property type="match status" value="1"/>
</dbReference>
<dbReference type="EMBL" id="JAPXFL010000007">
    <property type="protein sequence ID" value="KAK9503884.1"/>
    <property type="molecule type" value="Genomic_DNA"/>
</dbReference>
<evidence type="ECO:0000256" key="1">
    <source>
        <dbReference type="ARBA" id="ARBA00022884"/>
    </source>
</evidence>
<dbReference type="GO" id="GO:0003723">
    <property type="term" value="F:RNA binding"/>
    <property type="evidence" value="ECO:0007669"/>
    <property type="project" value="UniProtKB-UniRule"/>
</dbReference>
<keyword evidence="1 2" id="KW-0694">RNA-binding</keyword>
<evidence type="ECO:0000256" key="3">
    <source>
        <dbReference type="SAM" id="MobiDB-lite"/>
    </source>
</evidence>
<dbReference type="InterPro" id="IPR000504">
    <property type="entry name" value="RRM_dom"/>
</dbReference>
<dbReference type="PANTHER" id="PTHR15241:SF386">
    <property type="entry name" value="RNA-BINDING REGION RNP-1 DOMAIN-CONTAINING PROTEIN-RELATED"/>
    <property type="match status" value="1"/>
</dbReference>
<evidence type="ECO:0000313" key="5">
    <source>
        <dbReference type="EMBL" id="KAK9503884.1"/>
    </source>
</evidence>
<feature type="domain" description="RRM" evidence="4">
    <location>
        <begin position="74"/>
        <end position="116"/>
    </location>
</feature>
<gene>
    <name evidence="5" type="ORF">O3M35_010350</name>
</gene>
<dbReference type="AlphaFoldDB" id="A0AAW1CYW7"/>
<reference evidence="5 6" key="1">
    <citation type="submission" date="2022-12" db="EMBL/GenBank/DDBJ databases">
        <title>Chromosome-level genome assembly of true bugs.</title>
        <authorList>
            <person name="Ma L."/>
            <person name="Li H."/>
        </authorList>
    </citation>
    <scope>NUCLEOTIDE SEQUENCE [LARGE SCALE GENOMIC DNA]</scope>
    <source>
        <strain evidence="5">Lab_2022b</strain>
    </source>
</reference>
<feature type="compositionally biased region" description="Polar residues" evidence="3">
    <location>
        <begin position="24"/>
        <end position="38"/>
    </location>
</feature>
<dbReference type="InterPro" id="IPR012677">
    <property type="entry name" value="Nucleotide-bd_a/b_plait_sf"/>
</dbReference>
<dbReference type="Pfam" id="PF00076">
    <property type="entry name" value="RRM_1"/>
    <property type="match status" value="1"/>
</dbReference>
<name>A0AAW1CYW7_9HEMI</name>
<accession>A0AAW1CYW7</accession>
<dbReference type="PANTHER" id="PTHR15241">
    <property type="entry name" value="TRANSFORMER-2-RELATED"/>
    <property type="match status" value="1"/>
</dbReference>